<proteinExistence type="predicted"/>
<accession>A0ABW4SBG0</accession>
<name>A0ABW4SBG0_9RHOB</name>
<feature type="compositionally biased region" description="Basic and acidic residues" evidence="1">
    <location>
        <begin position="1"/>
        <end position="14"/>
    </location>
</feature>
<gene>
    <name evidence="2" type="ORF">ACFSGJ_18100</name>
</gene>
<reference evidence="3" key="1">
    <citation type="journal article" date="2019" name="Int. J. Syst. Evol. Microbiol.">
        <title>The Global Catalogue of Microorganisms (GCM) 10K type strain sequencing project: providing services to taxonomists for standard genome sequencing and annotation.</title>
        <authorList>
            <consortium name="The Broad Institute Genomics Platform"/>
            <consortium name="The Broad Institute Genome Sequencing Center for Infectious Disease"/>
            <person name="Wu L."/>
            <person name="Ma J."/>
        </authorList>
    </citation>
    <scope>NUCLEOTIDE SEQUENCE [LARGE SCALE GENOMIC DNA]</scope>
    <source>
        <strain evidence="3">CGMCC 4.7242</strain>
    </source>
</reference>
<dbReference type="RefSeq" id="WP_390265125.1">
    <property type="nucleotide sequence ID" value="NZ_JBHUGH010000034.1"/>
</dbReference>
<organism evidence="2 3">
    <name type="scientific">Halodurantibacterium flavum</name>
    <dbReference type="NCBI Taxonomy" id="1382802"/>
    <lineage>
        <taxon>Bacteria</taxon>
        <taxon>Pseudomonadati</taxon>
        <taxon>Pseudomonadota</taxon>
        <taxon>Alphaproteobacteria</taxon>
        <taxon>Rhodobacterales</taxon>
        <taxon>Paracoccaceae</taxon>
        <taxon>Halodurantibacterium</taxon>
    </lineage>
</organism>
<dbReference type="Proteomes" id="UP001597353">
    <property type="component" value="Unassembled WGS sequence"/>
</dbReference>
<evidence type="ECO:0000256" key="1">
    <source>
        <dbReference type="SAM" id="MobiDB-lite"/>
    </source>
</evidence>
<feature type="region of interest" description="Disordered" evidence="1">
    <location>
        <begin position="1"/>
        <end position="74"/>
    </location>
</feature>
<comment type="caution">
    <text evidence="2">The sequence shown here is derived from an EMBL/GenBank/DDBJ whole genome shotgun (WGS) entry which is preliminary data.</text>
</comment>
<evidence type="ECO:0000313" key="2">
    <source>
        <dbReference type="EMBL" id="MFD1914119.1"/>
    </source>
</evidence>
<dbReference type="EMBL" id="JBHUGH010000034">
    <property type="protein sequence ID" value="MFD1914119.1"/>
    <property type="molecule type" value="Genomic_DNA"/>
</dbReference>
<sequence>MGRAPKSKDTEAVKDAAAPTEGATAKTAQQPDVAGPAAAGGQETSPGPDPRPAPKPDPDLGSGDAPAAPGRRLFTATTTILHDGELVLAGTSVGLTAEEHGALRTARAVEGDWDDAEPLPE</sequence>
<evidence type="ECO:0000313" key="3">
    <source>
        <dbReference type="Proteomes" id="UP001597353"/>
    </source>
</evidence>
<protein>
    <submittedName>
        <fullName evidence="2">Uncharacterized protein</fullName>
    </submittedName>
</protein>
<keyword evidence="3" id="KW-1185">Reference proteome</keyword>